<feature type="domain" description="C2" evidence="4">
    <location>
        <begin position="134"/>
        <end position="253"/>
    </location>
</feature>
<feature type="domain" description="C2" evidence="4">
    <location>
        <begin position="1"/>
        <end position="108"/>
    </location>
</feature>
<dbReference type="PANTHER" id="PTHR45911">
    <property type="entry name" value="C2 DOMAIN-CONTAINING PROTEIN"/>
    <property type="match status" value="1"/>
</dbReference>
<dbReference type="InterPro" id="IPR035892">
    <property type="entry name" value="C2_domain_sf"/>
</dbReference>
<feature type="region of interest" description="Disordered" evidence="3">
    <location>
        <begin position="759"/>
        <end position="781"/>
    </location>
</feature>
<evidence type="ECO:0000256" key="1">
    <source>
        <dbReference type="ARBA" id="ARBA00022723"/>
    </source>
</evidence>
<evidence type="ECO:0000259" key="4">
    <source>
        <dbReference type="PROSITE" id="PS50004"/>
    </source>
</evidence>
<evidence type="ECO:0000313" key="6">
    <source>
        <dbReference type="Proteomes" id="UP001470230"/>
    </source>
</evidence>
<keyword evidence="2" id="KW-0106">Calcium</keyword>
<keyword evidence="6" id="KW-1185">Reference proteome</keyword>
<gene>
    <name evidence="5" type="ORF">M9Y10_005387</name>
</gene>
<sequence length="781" mass="86934">MSTPAQIYDIHVISGSNLLIKDFRTSDPYMKFYLKSQGDKSVQQTNVIKSDLNPVWNQHLTFTATDLSDVLVAEMYDQDKGSKDDPMMDPLEFPLSSISPQAPVNFDKDITYKGKEAGHLIFNITCVTQGGFEPTGTGSAIPEAGVNQPQISYLDIYLARGQNLIKADANASDPYVIFYLKSEGKEKGVKSRVIQNDLNPVWDQHLALTAPRQDDSLVIEMWDEDIARDDSLMDPLECPISSITRETPLDFDKDIEKKGKPAGHLEFHVHCVNNPGEVYTPSATPKQVQASDVYLDVHAIKANNLLKLDANASDPYLLFYFKNSGKESGVKTNVQKNTCDPIWDQHLALHTPEISDTLVVEMWDEDISKDDPMMDALEFPVVNITPGTPIHFDKDITRKGKEAGHLQFDVRCVDKQGKEIAPTQHNSVFFDIHAVKGSNLIKADANASDPYMVFYLKSLGKDACVKTEVVKDNLNPVWDRHLGLSTNDLSDTIVVELWDKDISKDDSLMDPLEYPVSSITPENPVNFDQDIQRKGKPAGHLQFHIYAVDKSSPVVQSRDIVLQPGQQCHFQWGDDGSTFSTSFTGYTECSKTLDDILQGQDFDHVHAIVDPVEAKPPKPKRVEDVTGTLVSADGLAYEQDENLDFYATVQLIGRSAIGKGKGTLVTTDHVNNATPTFNKEFHLEKGKYGDGVQVIVYQQHSQHGVLRVGVARIPIHDVTEGPNEPTTVPLNRPRNFNGENAIEGNYENYGTVTISLNRKETFVEPEQKPAQEQSAPEQPPQ</sequence>
<protein>
    <submittedName>
        <fullName evidence="5">GTPase activator activity protein</fullName>
    </submittedName>
</protein>
<reference evidence="5 6" key="1">
    <citation type="submission" date="2024-04" db="EMBL/GenBank/DDBJ databases">
        <title>Tritrichomonas musculus Genome.</title>
        <authorList>
            <person name="Alves-Ferreira E."/>
            <person name="Grigg M."/>
            <person name="Lorenzi H."/>
            <person name="Galac M."/>
        </authorList>
    </citation>
    <scope>NUCLEOTIDE SEQUENCE [LARGE SCALE GENOMIC DNA]</scope>
    <source>
        <strain evidence="5 6">EAF2021</strain>
    </source>
</reference>
<evidence type="ECO:0000256" key="3">
    <source>
        <dbReference type="SAM" id="MobiDB-lite"/>
    </source>
</evidence>
<dbReference type="CDD" id="cd00030">
    <property type="entry name" value="C2"/>
    <property type="match status" value="1"/>
</dbReference>
<dbReference type="SUPFAM" id="SSF49562">
    <property type="entry name" value="C2 domain (Calcium/lipid-binding domain, CaLB)"/>
    <property type="match status" value="5"/>
</dbReference>
<organism evidence="5 6">
    <name type="scientific">Tritrichomonas musculus</name>
    <dbReference type="NCBI Taxonomy" id="1915356"/>
    <lineage>
        <taxon>Eukaryota</taxon>
        <taxon>Metamonada</taxon>
        <taxon>Parabasalia</taxon>
        <taxon>Tritrichomonadida</taxon>
        <taxon>Tritrichomonadidae</taxon>
        <taxon>Tritrichomonas</taxon>
    </lineage>
</organism>
<feature type="domain" description="C2" evidence="4">
    <location>
        <begin position="411"/>
        <end position="529"/>
    </location>
</feature>
<feature type="domain" description="C2" evidence="4">
    <location>
        <begin position="274"/>
        <end position="394"/>
    </location>
</feature>
<proteinExistence type="predicted"/>
<comment type="caution">
    <text evidence="5">The sequence shown here is derived from an EMBL/GenBank/DDBJ whole genome shotgun (WGS) entry which is preliminary data.</text>
</comment>
<feature type="compositionally biased region" description="Low complexity" evidence="3">
    <location>
        <begin position="770"/>
        <end position="781"/>
    </location>
</feature>
<dbReference type="Proteomes" id="UP001470230">
    <property type="component" value="Unassembled WGS sequence"/>
</dbReference>
<evidence type="ECO:0000313" key="5">
    <source>
        <dbReference type="EMBL" id="KAK8878607.1"/>
    </source>
</evidence>
<keyword evidence="1" id="KW-0479">Metal-binding</keyword>
<accession>A0ABR2JL11</accession>
<feature type="compositionally biased region" description="Basic and acidic residues" evidence="3">
    <location>
        <begin position="759"/>
        <end position="769"/>
    </location>
</feature>
<dbReference type="InterPro" id="IPR000008">
    <property type="entry name" value="C2_dom"/>
</dbReference>
<dbReference type="Gene3D" id="2.60.40.150">
    <property type="entry name" value="C2 domain"/>
    <property type="match status" value="5"/>
</dbReference>
<dbReference type="Pfam" id="PF00168">
    <property type="entry name" value="C2"/>
    <property type="match status" value="5"/>
</dbReference>
<dbReference type="PROSITE" id="PS50004">
    <property type="entry name" value="C2"/>
    <property type="match status" value="4"/>
</dbReference>
<evidence type="ECO:0000256" key="2">
    <source>
        <dbReference type="ARBA" id="ARBA00022837"/>
    </source>
</evidence>
<dbReference type="EMBL" id="JAPFFF010000011">
    <property type="protein sequence ID" value="KAK8878607.1"/>
    <property type="molecule type" value="Genomic_DNA"/>
</dbReference>
<dbReference type="SMART" id="SM00239">
    <property type="entry name" value="C2"/>
    <property type="match status" value="5"/>
</dbReference>
<name>A0ABR2JL11_9EUKA</name>